<dbReference type="PRINTS" id="PR01652">
    <property type="entry name" value="SHAPEPROTEIN"/>
</dbReference>
<dbReference type="CDD" id="cd10225">
    <property type="entry name" value="ASKHA_NBD_MreB-like"/>
    <property type="match status" value="1"/>
</dbReference>
<accession>A0A3B1BVV2</accession>
<evidence type="ECO:0000256" key="1">
    <source>
        <dbReference type="ARBA" id="ARBA00004496"/>
    </source>
</evidence>
<dbReference type="AlphaFoldDB" id="A0A3B1BVV2"/>
<evidence type="ECO:0000256" key="6">
    <source>
        <dbReference type="ARBA" id="ARBA00023458"/>
    </source>
</evidence>
<dbReference type="PANTHER" id="PTHR42749">
    <property type="entry name" value="CELL SHAPE-DETERMINING PROTEIN MREB"/>
    <property type="match status" value="1"/>
</dbReference>
<dbReference type="GO" id="GO:0005737">
    <property type="term" value="C:cytoplasm"/>
    <property type="evidence" value="ECO:0007669"/>
    <property type="project" value="UniProtKB-SubCell"/>
</dbReference>
<keyword evidence="2" id="KW-0963">Cytoplasm</keyword>
<evidence type="ECO:0000256" key="4">
    <source>
        <dbReference type="ARBA" id="ARBA00022840"/>
    </source>
</evidence>
<dbReference type="Gene3D" id="3.30.420.40">
    <property type="match status" value="2"/>
</dbReference>
<dbReference type="HAMAP" id="MF_02207">
    <property type="entry name" value="MreB"/>
    <property type="match status" value="1"/>
</dbReference>
<protein>
    <submittedName>
        <fullName evidence="7">Rod shape-determining protein MreB</fullName>
    </submittedName>
</protein>
<dbReference type="NCBIfam" id="NF010539">
    <property type="entry name" value="PRK13927.1"/>
    <property type="match status" value="1"/>
</dbReference>
<dbReference type="GO" id="GO:0008360">
    <property type="term" value="P:regulation of cell shape"/>
    <property type="evidence" value="ECO:0007669"/>
    <property type="project" value="UniProtKB-KW"/>
</dbReference>
<comment type="similarity">
    <text evidence="6">Belongs to the FtsA/MreB family.</text>
</comment>
<evidence type="ECO:0000256" key="3">
    <source>
        <dbReference type="ARBA" id="ARBA00022741"/>
    </source>
</evidence>
<evidence type="ECO:0000313" key="7">
    <source>
        <dbReference type="EMBL" id="VAX19882.1"/>
    </source>
</evidence>
<organism evidence="7">
    <name type="scientific">hydrothermal vent metagenome</name>
    <dbReference type="NCBI Taxonomy" id="652676"/>
    <lineage>
        <taxon>unclassified sequences</taxon>
        <taxon>metagenomes</taxon>
        <taxon>ecological metagenomes</taxon>
    </lineage>
</organism>
<evidence type="ECO:0000256" key="2">
    <source>
        <dbReference type="ARBA" id="ARBA00022490"/>
    </source>
</evidence>
<gene>
    <name evidence="7" type="ORF">MNBD_NITROSPINAE01-77</name>
</gene>
<dbReference type="Pfam" id="PF06723">
    <property type="entry name" value="MreB_Mbl"/>
    <property type="match status" value="1"/>
</dbReference>
<dbReference type="PANTHER" id="PTHR42749:SF1">
    <property type="entry name" value="CELL SHAPE-DETERMINING PROTEIN MREB"/>
    <property type="match status" value="1"/>
</dbReference>
<dbReference type="InterPro" id="IPR004753">
    <property type="entry name" value="MreB"/>
</dbReference>
<evidence type="ECO:0000256" key="5">
    <source>
        <dbReference type="ARBA" id="ARBA00022960"/>
    </source>
</evidence>
<dbReference type="InterPro" id="IPR056546">
    <property type="entry name" value="MreB_MamK-like"/>
</dbReference>
<keyword evidence="3" id="KW-0547">Nucleotide-binding</keyword>
<dbReference type="GO" id="GO:0005524">
    <property type="term" value="F:ATP binding"/>
    <property type="evidence" value="ECO:0007669"/>
    <property type="project" value="UniProtKB-KW"/>
</dbReference>
<dbReference type="GO" id="GO:0000902">
    <property type="term" value="P:cell morphogenesis"/>
    <property type="evidence" value="ECO:0007669"/>
    <property type="project" value="InterPro"/>
</dbReference>
<comment type="subcellular location">
    <subcellularLocation>
        <location evidence="1">Cytoplasm</location>
    </subcellularLocation>
</comment>
<dbReference type="EMBL" id="UOGC01000098">
    <property type="protein sequence ID" value="VAX19882.1"/>
    <property type="molecule type" value="Genomic_DNA"/>
</dbReference>
<dbReference type="InterPro" id="IPR043129">
    <property type="entry name" value="ATPase_NBD"/>
</dbReference>
<keyword evidence="4" id="KW-0067">ATP-binding</keyword>
<sequence length="340" mass="37055">MLDFLTQIFSADLAMDLGTANTLVHMRGKGVVIDEPSMVVLSRNTGQLVAIGAKAKAMYGKTPDEFEVIRPMKDGVIADFDSTRKMIAYFIKSVKPSFFSRKPKIIIGVPSGITQVEKKAVIDSAMASGVRQVHLIEEPMAAAIGTRMPVGESCGNLIVDIGGGTTEVAIISIYATAYTESIRVAGDEMDEAMARFIRQKYNMEIGIFEAERIKKEIGTAYPLKKRIKTDVRGRDLTKGMPKTITLTDEDVRQAIDEPVNAICSAVQKAMENTTPEFASDILTRGIVLAGGGALIKGLGARLKVELKTPVYRAKHPLTSVVRGVGIALEEWKTYKRVMIN</sequence>
<name>A0A3B1BVV2_9ZZZZ</name>
<dbReference type="SUPFAM" id="SSF53067">
    <property type="entry name" value="Actin-like ATPase domain"/>
    <property type="match status" value="2"/>
</dbReference>
<reference evidence="7" key="1">
    <citation type="submission" date="2018-06" db="EMBL/GenBank/DDBJ databases">
        <authorList>
            <person name="Zhirakovskaya E."/>
        </authorList>
    </citation>
    <scope>NUCLEOTIDE SEQUENCE</scope>
</reference>
<proteinExistence type="inferred from homology"/>
<dbReference type="NCBIfam" id="TIGR00904">
    <property type="entry name" value="mreB"/>
    <property type="match status" value="1"/>
</dbReference>
<keyword evidence="5" id="KW-0133">Cell shape</keyword>